<dbReference type="OrthoDB" id="2610390at2"/>
<dbReference type="Proteomes" id="UP000249260">
    <property type="component" value="Unassembled WGS sequence"/>
</dbReference>
<reference evidence="1 2" key="1">
    <citation type="submission" date="2018-06" db="EMBL/GenBank/DDBJ databases">
        <title>Paenibacillus montanisoli sp. nov., isolated from mountain area soil.</title>
        <authorList>
            <person name="Wu M."/>
        </authorList>
    </citation>
    <scope>NUCLEOTIDE SEQUENCE [LARGE SCALE GENOMIC DNA]</scope>
    <source>
        <strain evidence="1 2">RA17</strain>
    </source>
</reference>
<dbReference type="AlphaFoldDB" id="A0A328U6X6"/>
<dbReference type="EMBL" id="QLUW01000001">
    <property type="protein sequence ID" value="RAP77151.1"/>
    <property type="molecule type" value="Genomic_DNA"/>
</dbReference>
<comment type="caution">
    <text evidence="1">The sequence shown here is derived from an EMBL/GenBank/DDBJ whole genome shotgun (WGS) entry which is preliminary data.</text>
</comment>
<keyword evidence="2" id="KW-1185">Reference proteome</keyword>
<protein>
    <submittedName>
        <fullName evidence="1">Uncharacterized protein</fullName>
    </submittedName>
</protein>
<sequence length="145" mass="15826">MPHKSKGSNGSNGSKGESSGVITLLNNLAIGQFINRIELDNGNVLVFVKWASFENGNATFVTSGIFGGQIVEVPVGKITAILLESLEKNKNVSKDEKTVTVEEPTVMAFLFCPRTANRSFMCCESDWSIRECLIRIAMILQSLII</sequence>
<accession>A0A328U6X6</accession>
<proteinExistence type="predicted"/>
<name>A0A328U6X6_9BACL</name>
<gene>
    <name evidence="1" type="ORF">DL346_01210</name>
</gene>
<organism evidence="1 2">
    <name type="scientific">Paenibacillus montanisoli</name>
    <dbReference type="NCBI Taxonomy" id="2081970"/>
    <lineage>
        <taxon>Bacteria</taxon>
        <taxon>Bacillati</taxon>
        <taxon>Bacillota</taxon>
        <taxon>Bacilli</taxon>
        <taxon>Bacillales</taxon>
        <taxon>Paenibacillaceae</taxon>
        <taxon>Paenibacillus</taxon>
    </lineage>
</organism>
<dbReference type="RefSeq" id="WP_112880231.1">
    <property type="nucleotide sequence ID" value="NZ_QLUW01000001.1"/>
</dbReference>
<evidence type="ECO:0000313" key="1">
    <source>
        <dbReference type="EMBL" id="RAP77151.1"/>
    </source>
</evidence>
<evidence type="ECO:0000313" key="2">
    <source>
        <dbReference type="Proteomes" id="UP000249260"/>
    </source>
</evidence>